<feature type="domain" description="HTH cro/C1-type" evidence="2">
    <location>
        <begin position="22"/>
        <end position="68"/>
    </location>
</feature>
<dbReference type="PANTHER" id="PTHR36924">
    <property type="entry name" value="ANTITOXIN HIGA-1"/>
    <property type="match status" value="1"/>
</dbReference>
<dbReference type="STRING" id="108003.B1C78_04970"/>
<keyword evidence="1" id="KW-0238">DNA-binding</keyword>
<dbReference type="GO" id="GO:0003677">
    <property type="term" value="F:DNA binding"/>
    <property type="evidence" value="ECO:0007669"/>
    <property type="project" value="UniProtKB-KW"/>
</dbReference>
<name>A0A1V3NMZ1_9GAMM</name>
<dbReference type="InterPro" id="IPR010982">
    <property type="entry name" value="Lambda_DNA-bd_dom_sf"/>
</dbReference>
<proteinExistence type="predicted"/>
<dbReference type="InterPro" id="IPR001387">
    <property type="entry name" value="Cro/C1-type_HTH"/>
</dbReference>
<sequence length="95" mass="10354">MKMHNPPHPGEVLRELCIGPMGLSITEAAEALGVSRKTLSAILNGHAGISPEMAIRLSLAFGTSAESWLNQQAQYDLWEAEKKRSSLRVRRLSAA</sequence>
<dbReference type="PANTHER" id="PTHR36924:SF1">
    <property type="entry name" value="ANTITOXIN HIGA-1"/>
    <property type="match status" value="1"/>
</dbReference>
<dbReference type="RefSeq" id="WP_077278058.1">
    <property type="nucleotide sequence ID" value="NZ_MVBK01000028.1"/>
</dbReference>
<dbReference type="SMART" id="SM00530">
    <property type="entry name" value="HTH_XRE"/>
    <property type="match status" value="1"/>
</dbReference>
<comment type="caution">
    <text evidence="3">The sequence shown here is derived from an EMBL/GenBank/DDBJ whole genome shotgun (WGS) entry which is preliminary data.</text>
</comment>
<evidence type="ECO:0000259" key="2">
    <source>
        <dbReference type="PROSITE" id="PS50943"/>
    </source>
</evidence>
<dbReference type="NCBIfam" id="TIGR02607">
    <property type="entry name" value="antidote_HigA"/>
    <property type="match status" value="1"/>
</dbReference>
<dbReference type="InterPro" id="IPR013430">
    <property type="entry name" value="Toxin_antidote_HigA"/>
</dbReference>
<dbReference type="AlphaFoldDB" id="A0A1V3NMZ1"/>
<reference evidence="3 4" key="1">
    <citation type="submission" date="2017-02" db="EMBL/GenBank/DDBJ databases">
        <title>Genomic diversity within the haloalkaliphilic genus Thioalkalivibrio.</title>
        <authorList>
            <person name="Ahn A.-C."/>
            <person name="Meier-Kolthoff J."/>
            <person name="Overmars L."/>
            <person name="Richter M."/>
            <person name="Woyke T."/>
            <person name="Sorokin D.Y."/>
            <person name="Muyzer G."/>
        </authorList>
    </citation>
    <scope>NUCLEOTIDE SEQUENCE [LARGE SCALE GENOMIC DNA]</scope>
    <source>
        <strain evidence="3 4">ALJD</strain>
    </source>
</reference>
<keyword evidence="4" id="KW-1185">Reference proteome</keyword>
<evidence type="ECO:0000313" key="3">
    <source>
        <dbReference type="EMBL" id="OOG26445.1"/>
    </source>
</evidence>
<evidence type="ECO:0000256" key="1">
    <source>
        <dbReference type="ARBA" id="ARBA00023125"/>
    </source>
</evidence>
<dbReference type="EMBL" id="MVBK01000028">
    <property type="protein sequence ID" value="OOG26445.1"/>
    <property type="molecule type" value="Genomic_DNA"/>
</dbReference>
<dbReference type="CDD" id="cd00093">
    <property type="entry name" value="HTH_XRE"/>
    <property type="match status" value="1"/>
</dbReference>
<protein>
    <submittedName>
        <fullName evidence="3">Addiction module antidote protein, HigA family</fullName>
    </submittedName>
</protein>
<evidence type="ECO:0000313" key="4">
    <source>
        <dbReference type="Proteomes" id="UP000189462"/>
    </source>
</evidence>
<dbReference type="PROSITE" id="PS50943">
    <property type="entry name" value="HTH_CROC1"/>
    <property type="match status" value="1"/>
</dbReference>
<dbReference type="Proteomes" id="UP000189462">
    <property type="component" value="Unassembled WGS sequence"/>
</dbReference>
<dbReference type="OrthoDB" id="9793869at2"/>
<organism evidence="3 4">
    <name type="scientific">Thioalkalivibrio denitrificans</name>
    <dbReference type="NCBI Taxonomy" id="108003"/>
    <lineage>
        <taxon>Bacteria</taxon>
        <taxon>Pseudomonadati</taxon>
        <taxon>Pseudomonadota</taxon>
        <taxon>Gammaproteobacteria</taxon>
        <taxon>Chromatiales</taxon>
        <taxon>Ectothiorhodospiraceae</taxon>
        <taxon>Thioalkalivibrio</taxon>
    </lineage>
</organism>
<dbReference type="SUPFAM" id="SSF47413">
    <property type="entry name" value="lambda repressor-like DNA-binding domains"/>
    <property type="match status" value="1"/>
</dbReference>
<accession>A0A1V3NMZ1</accession>
<gene>
    <name evidence="3" type="ORF">B1C78_04970</name>
</gene>
<dbReference type="Pfam" id="PF01381">
    <property type="entry name" value="HTH_3"/>
    <property type="match status" value="1"/>
</dbReference>
<dbReference type="Gene3D" id="1.10.260.40">
    <property type="entry name" value="lambda repressor-like DNA-binding domains"/>
    <property type="match status" value="1"/>
</dbReference>